<name>A0A3S0PFM4_9GAMM</name>
<dbReference type="InterPro" id="IPR051783">
    <property type="entry name" value="NAD(P)-dependent_oxidoreduct"/>
</dbReference>
<dbReference type="GO" id="GO:0004029">
    <property type="term" value="F:aldehyde dehydrogenase (NAD+) activity"/>
    <property type="evidence" value="ECO:0007669"/>
    <property type="project" value="TreeGrafter"/>
</dbReference>
<dbReference type="OrthoDB" id="112777at2"/>
<dbReference type="RefSeq" id="WP_126673737.1">
    <property type="nucleotide sequence ID" value="NZ_RYZR01000005.1"/>
</dbReference>
<dbReference type="AlphaFoldDB" id="A0A3S0PFM4"/>
<proteinExistence type="predicted"/>
<dbReference type="Gene3D" id="3.40.50.720">
    <property type="entry name" value="NAD(P)-binding Rossmann-like Domain"/>
    <property type="match status" value="1"/>
</dbReference>
<comment type="caution">
    <text evidence="2">The sequence shown here is derived from an EMBL/GenBank/DDBJ whole genome shotgun (WGS) entry which is preliminary data.</text>
</comment>
<dbReference type="EMBL" id="RYZR01000005">
    <property type="protein sequence ID" value="RUL64457.1"/>
    <property type="molecule type" value="Genomic_DNA"/>
</dbReference>
<sequence length="329" mass="36106">MNSSKIALVVGANGGIGGEVCMALKRHGWQVRALVRTPPADANTHGITWMKGDAMQSDDVLAGAEGVDVIVHAVNPPGYRGWDKLVLPMLDNTIAAARAAGARIVLPGTIYNFGTDVFPFLREDSPQHPCSRKGEIRAEMERRLAEASHEGIRTLILRCGDFIGPRAGNSWFSQGLTKPGKPVTTVAYPGDYATGHAWAYLPDAGETMARLLDREDELADFDVFHFGGYWLDGHGMQDAVRRATGNPRIALSHFPWWLVTVAAPFNETMRELRKMRYLWKKPAKLVDDKLVAFLGGEPYTPIDEALRTTLTSMRCLPVQTKSVGAQLLV</sequence>
<dbReference type="Proteomes" id="UP000267077">
    <property type="component" value="Unassembled WGS sequence"/>
</dbReference>
<organism evidence="2 3">
    <name type="scientific">Dyella dinghuensis</name>
    <dbReference type="NCBI Taxonomy" id="1920169"/>
    <lineage>
        <taxon>Bacteria</taxon>
        <taxon>Pseudomonadati</taxon>
        <taxon>Pseudomonadota</taxon>
        <taxon>Gammaproteobacteria</taxon>
        <taxon>Lysobacterales</taxon>
        <taxon>Rhodanobacteraceae</taxon>
        <taxon>Dyella</taxon>
    </lineage>
</organism>
<evidence type="ECO:0000259" key="1">
    <source>
        <dbReference type="Pfam" id="PF13460"/>
    </source>
</evidence>
<keyword evidence="3" id="KW-1185">Reference proteome</keyword>
<dbReference type="PANTHER" id="PTHR48079">
    <property type="entry name" value="PROTEIN YEEZ"/>
    <property type="match status" value="1"/>
</dbReference>
<dbReference type="GO" id="GO:0005737">
    <property type="term" value="C:cytoplasm"/>
    <property type="evidence" value="ECO:0007669"/>
    <property type="project" value="TreeGrafter"/>
</dbReference>
<feature type="domain" description="NAD(P)-binding" evidence="1">
    <location>
        <begin position="11"/>
        <end position="107"/>
    </location>
</feature>
<accession>A0A3S0PFM4</accession>
<gene>
    <name evidence="2" type="ORF">EKH79_10530</name>
</gene>
<dbReference type="InterPro" id="IPR016040">
    <property type="entry name" value="NAD(P)-bd_dom"/>
</dbReference>
<dbReference type="Pfam" id="PF13460">
    <property type="entry name" value="NAD_binding_10"/>
    <property type="match status" value="1"/>
</dbReference>
<evidence type="ECO:0000313" key="3">
    <source>
        <dbReference type="Proteomes" id="UP000267077"/>
    </source>
</evidence>
<reference evidence="2 3" key="1">
    <citation type="submission" date="2018-12" db="EMBL/GenBank/DDBJ databases">
        <title>Dyella dinghuensis sp. nov. DHOA06 and Dyella choica sp. nov. 4M-K27, isolated from forest soil.</title>
        <authorList>
            <person name="Qiu L.-H."/>
            <person name="Gao Z.-H."/>
        </authorList>
    </citation>
    <scope>NUCLEOTIDE SEQUENCE [LARGE SCALE GENOMIC DNA]</scope>
    <source>
        <strain evidence="2 3">DHOA06</strain>
    </source>
</reference>
<evidence type="ECO:0000313" key="2">
    <source>
        <dbReference type="EMBL" id="RUL64457.1"/>
    </source>
</evidence>
<protein>
    <submittedName>
        <fullName evidence="2">NAD-dependent epimerase/dehydratase family protein</fullName>
    </submittedName>
</protein>
<dbReference type="InterPro" id="IPR036291">
    <property type="entry name" value="NAD(P)-bd_dom_sf"/>
</dbReference>
<dbReference type="SUPFAM" id="SSF51735">
    <property type="entry name" value="NAD(P)-binding Rossmann-fold domains"/>
    <property type="match status" value="1"/>
</dbReference>
<dbReference type="PANTHER" id="PTHR48079:SF6">
    <property type="entry name" value="NAD(P)-BINDING DOMAIN-CONTAINING PROTEIN-RELATED"/>
    <property type="match status" value="1"/>
</dbReference>